<gene>
    <name evidence="1" type="ORF">P6P90_06725</name>
</gene>
<name>A0ABT6H4C3_9BACI</name>
<sequence>MEKDNKDANLKKHEEDKTVPNKEIEEIFRRIIAEHGEALKMLGKS</sequence>
<keyword evidence="2" id="KW-1185">Reference proteome</keyword>
<dbReference type="Proteomes" id="UP001218246">
    <property type="component" value="Unassembled WGS sequence"/>
</dbReference>
<protein>
    <recommendedName>
        <fullName evidence="3">MarR family transcriptional regulator</fullName>
    </recommendedName>
</protein>
<dbReference type="EMBL" id="JARULN010000004">
    <property type="protein sequence ID" value="MDG5753668.1"/>
    <property type="molecule type" value="Genomic_DNA"/>
</dbReference>
<dbReference type="RefSeq" id="WP_164464160.1">
    <property type="nucleotide sequence ID" value="NZ_JARRRY010000018.1"/>
</dbReference>
<organism evidence="1 2">
    <name type="scientific">Ectobacillus antri</name>
    <dbReference type="NCBI Taxonomy" id="2486280"/>
    <lineage>
        <taxon>Bacteria</taxon>
        <taxon>Bacillati</taxon>
        <taxon>Bacillota</taxon>
        <taxon>Bacilli</taxon>
        <taxon>Bacillales</taxon>
        <taxon>Bacillaceae</taxon>
        <taxon>Ectobacillus</taxon>
    </lineage>
</organism>
<comment type="caution">
    <text evidence="1">The sequence shown here is derived from an EMBL/GenBank/DDBJ whole genome shotgun (WGS) entry which is preliminary data.</text>
</comment>
<evidence type="ECO:0000313" key="1">
    <source>
        <dbReference type="EMBL" id="MDG5753668.1"/>
    </source>
</evidence>
<reference evidence="1 2" key="1">
    <citation type="submission" date="2023-04" db="EMBL/GenBank/DDBJ databases">
        <title>Ectobacillus antri isolated from activated sludge.</title>
        <authorList>
            <person name="Yan P."/>
            <person name="Liu X."/>
        </authorList>
    </citation>
    <scope>NUCLEOTIDE SEQUENCE [LARGE SCALE GENOMIC DNA]</scope>
    <source>
        <strain evidence="1 2">C18H</strain>
    </source>
</reference>
<proteinExistence type="predicted"/>
<evidence type="ECO:0008006" key="3">
    <source>
        <dbReference type="Google" id="ProtNLM"/>
    </source>
</evidence>
<accession>A0ABT6H4C3</accession>
<evidence type="ECO:0000313" key="2">
    <source>
        <dbReference type="Proteomes" id="UP001218246"/>
    </source>
</evidence>